<dbReference type="Proteomes" id="UP001501035">
    <property type="component" value="Unassembled WGS sequence"/>
</dbReference>
<dbReference type="SUPFAM" id="SSF55729">
    <property type="entry name" value="Acyl-CoA N-acyltransferases (Nat)"/>
    <property type="match status" value="1"/>
</dbReference>
<dbReference type="Pfam" id="PF00583">
    <property type="entry name" value="Acetyltransf_1"/>
    <property type="match status" value="1"/>
</dbReference>
<dbReference type="PROSITE" id="PS51186">
    <property type="entry name" value="GNAT"/>
    <property type="match status" value="1"/>
</dbReference>
<keyword evidence="5" id="KW-1185">Reference proteome</keyword>
<dbReference type="CDD" id="cd04301">
    <property type="entry name" value="NAT_SF"/>
    <property type="match status" value="1"/>
</dbReference>
<feature type="domain" description="N-acetyltransferase" evidence="3">
    <location>
        <begin position="2"/>
        <end position="153"/>
    </location>
</feature>
<evidence type="ECO:0000313" key="5">
    <source>
        <dbReference type="Proteomes" id="UP001501035"/>
    </source>
</evidence>
<dbReference type="EMBL" id="BAAAVS010000001">
    <property type="protein sequence ID" value="GAA3023640.1"/>
    <property type="molecule type" value="Genomic_DNA"/>
</dbReference>
<comment type="caution">
    <text evidence="4">The sequence shown here is derived from an EMBL/GenBank/DDBJ whole genome shotgun (WGS) entry which is preliminary data.</text>
</comment>
<evidence type="ECO:0000259" key="3">
    <source>
        <dbReference type="PROSITE" id="PS51186"/>
    </source>
</evidence>
<dbReference type="InterPro" id="IPR000182">
    <property type="entry name" value="GNAT_dom"/>
</dbReference>
<evidence type="ECO:0000313" key="4">
    <source>
        <dbReference type="EMBL" id="GAA3023640.1"/>
    </source>
</evidence>
<protein>
    <submittedName>
        <fullName evidence="4">Ribosomal protein S18-alanine N-acetyltransferase</fullName>
    </submittedName>
</protein>
<keyword evidence="1" id="KW-0808">Transferase</keyword>
<dbReference type="RefSeq" id="WP_290703778.1">
    <property type="nucleotide sequence ID" value="NZ_BAAAVS010000001.1"/>
</dbReference>
<reference evidence="5" key="1">
    <citation type="journal article" date="2019" name="Int. J. Syst. Evol. Microbiol.">
        <title>The Global Catalogue of Microorganisms (GCM) 10K type strain sequencing project: providing services to taxonomists for standard genome sequencing and annotation.</title>
        <authorList>
            <consortium name="The Broad Institute Genomics Platform"/>
            <consortium name="The Broad Institute Genome Sequencing Center for Infectious Disease"/>
            <person name="Wu L."/>
            <person name="Ma J."/>
        </authorList>
    </citation>
    <scope>NUCLEOTIDE SEQUENCE [LARGE SCALE GENOMIC DNA]</scope>
    <source>
        <strain evidence="5">JCM 14234</strain>
    </source>
</reference>
<organism evidence="4 5">
    <name type="scientific">Gordonia defluvii</name>
    <dbReference type="NCBI Taxonomy" id="283718"/>
    <lineage>
        <taxon>Bacteria</taxon>
        <taxon>Bacillati</taxon>
        <taxon>Actinomycetota</taxon>
        <taxon>Actinomycetes</taxon>
        <taxon>Mycobacteriales</taxon>
        <taxon>Gordoniaceae</taxon>
        <taxon>Gordonia</taxon>
    </lineage>
</organism>
<sequence>MTVIDELRLADVAACAELEKEMFAGDSPWPAAAFRAELKAPYNRYFAARDAPGQSPIGYAGISILGPDGDTECEIHTIAVALTRRGRGIGRELLDRMLAVAAQRDAPVFLEVRVDNDPAIELYESAGFVKAGMRRGYYQPSGADAFTMIRPAPSGRTPENPDD</sequence>
<evidence type="ECO:0000256" key="1">
    <source>
        <dbReference type="ARBA" id="ARBA00022679"/>
    </source>
</evidence>
<name>A0ABP6KWZ8_9ACTN</name>
<dbReference type="GO" id="GO:0005840">
    <property type="term" value="C:ribosome"/>
    <property type="evidence" value="ECO:0007669"/>
    <property type="project" value="UniProtKB-KW"/>
</dbReference>
<dbReference type="InterPro" id="IPR050832">
    <property type="entry name" value="Bact_Acetyltransf"/>
</dbReference>
<proteinExistence type="predicted"/>
<accession>A0ABP6KWZ8</accession>
<keyword evidence="4" id="KW-0687">Ribonucleoprotein</keyword>
<dbReference type="InterPro" id="IPR006464">
    <property type="entry name" value="AcTrfase_RimI/Ard1"/>
</dbReference>
<keyword evidence="2" id="KW-0012">Acyltransferase</keyword>
<dbReference type="InterPro" id="IPR016181">
    <property type="entry name" value="Acyl_CoA_acyltransferase"/>
</dbReference>
<dbReference type="Gene3D" id="3.40.630.30">
    <property type="match status" value="1"/>
</dbReference>
<keyword evidence="4" id="KW-0689">Ribosomal protein</keyword>
<evidence type="ECO:0000256" key="2">
    <source>
        <dbReference type="ARBA" id="ARBA00023315"/>
    </source>
</evidence>
<dbReference type="NCBIfam" id="TIGR01575">
    <property type="entry name" value="rimI"/>
    <property type="match status" value="1"/>
</dbReference>
<dbReference type="PANTHER" id="PTHR43877">
    <property type="entry name" value="AMINOALKYLPHOSPHONATE N-ACETYLTRANSFERASE-RELATED-RELATED"/>
    <property type="match status" value="1"/>
</dbReference>
<gene>
    <name evidence="4" type="primary">rimI</name>
    <name evidence="4" type="ORF">GCM10010528_02100</name>
</gene>